<name>A0ABV5X709_9NOCA</name>
<proteinExistence type="predicted"/>
<organism evidence="1 2">
    <name type="scientific">Rhodococcus baikonurensis</name>
    <dbReference type="NCBI Taxonomy" id="172041"/>
    <lineage>
        <taxon>Bacteria</taxon>
        <taxon>Bacillati</taxon>
        <taxon>Actinomycetota</taxon>
        <taxon>Actinomycetes</taxon>
        <taxon>Mycobacteriales</taxon>
        <taxon>Nocardiaceae</taxon>
        <taxon>Rhodococcus</taxon>
        <taxon>Rhodococcus erythropolis group</taxon>
    </lineage>
</organism>
<evidence type="ECO:0000313" key="2">
    <source>
        <dbReference type="Proteomes" id="UP001589587"/>
    </source>
</evidence>
<reference evidence="1 2" key="1">
    <citation type="submission" date="2024-09" db="EMBL/GenBank/DDBJ databases">
        <authorList>
            <person name="Sun Q."/>
            <person name="Mori K."/>
        </authorList>
    </citation>
    <scope>NUCLEOTIDE SEQUENCE [LARGE SCALE GENOMIC DNA]</scope>
    <source>
        <strain evidence="1 2">JCM 11411</strain>
    </source>
</reference>
<protein>
    <submittedName>
        <fullName evidence="1">Uncharacterized protein</fullName>
    </submittedName>
</protein>
<gene>
    <name evidence="1" type="ORF">ACFFQ6_00735</name>
</gene>
<evidence type="ECO:0000313" key="1">
    <source>
        <dbReference type="EMBL" id="MFB9778191.1"/>
    </source>
</evidence>
<dbReference type="Proteomes" id="UP001589587">
    <property type="component" value="Unassembled WGS sequence"/>
</dbReference>
<sequence length="94" mass="10939">MNYILSEEFEEYSKDLPISLSHEKYRVLSQVLAGGNLVGRVIARAEVEALAAYMTRRIDQCEYQRRVALVRREIREDRGKKMRGGLWTSSRTNC</sequence>
<accession>A0ABV5X709</accession>
<keyword evidence="2" id="KW-1185">Reference proteome</keyword>
<dbReference type="RefSeq" id="WP_378373656.1">
    <property type="nucleotide sequence ID" value="NZ_JBHMAS010000002.1"/>
</dbReference>
<dbReference type="EMBL" id="JBHMAS010000002">
    <property type="protein sequence ID" value="MFB9778191.1"/>
    <property type="molecule type" value="Genomic_DNA"/>
</dbReference>
<comment type="caution">
    <text evidence="1">The sequence shown here is derived from an EMBL/GenBank/DDBJ whole genome shotgun (WGS) entry which is preliminary data.</text>
</comment>